<comment type="caution">
    <text evidence="1">The sequence shown here is derived from an EMBL/GenBank/DDBJ whole genome shotgun (WGS) entry which is preliminary data.</text>
</comment>
<dbReference type="AlphaFoldDB" id="A0A2W1LQT3"/>
<proteinExistence type="predicted"/>
<sequence length="206" mass="22911">MNNIQLNFTNNTNRGWRFVLFQKLANVDQSYDKIEAIAWQVLPLSPAQKQTATYPISTDLVVEELNTPYTSEVRQTSRAVDFGQKWEFINSVESTDLNLLGTQNIDSSISCNNTVSKVVDISLFKNGAKLVTKKAVQQGDTADFLLTPKLYVMYANDIQVGNEIRSSVQSNITEIDLTGRILSADISLELVNATSGQKAWNVVLNS</sequence>
<evidence type="ECO:0000313" key="1">
    <source>
        <dbReference type="EMBL" id="PZD93757.1"/>
    </source>
</evidence>
<keyword evidence="2" id="KW-1185">Reference proteome</keyword>
<dbReference type="RefSeq" id="WP_111148873.1">
    <property type="nucleotide sequence ID" value="NZ_QKRB01000056.1"/>
</dbReference>
<name>A0A2W1LQT3_9BACL</name>
<organism evidence="1 2">
    <name type="scientific">Paenibacillus sambharensis</name>
    <dbReference type="NCBI Taxonomy" id="1803190"/>
    <lineage>
        <taxon>Bacteria</taxon>
        <taxon>Bacillati</taxon>
        <taxon>Bacillota</taxon>
        <taxon>Bacilli</taxon>
        <taxon>Bacillales</taxon>
        <taxon>Paenibacillaceae</taxon>
        <taxon>Paenibacillus</taxon>
    </lineage>
</organism>
<reference evidence="1 2" key="1">
    <citation type="submission" date="2018-06" db="EMBL/GenBank/DDBJ databases">
        <title>Paenibacillus imtechensis sp. nov.</title>
        <authorList>
            <person name="Pinnaka A.K."/>
            <person name="Singh H."/>
            <person name="Kaur M."/>
        </authorList>
    </citation>
    <scope>NUCLEOTIDE SEQUENCE [LARGE SCALE GENOMIC DNA]</scope>
    <source>
        <strain evidence="1 2">SMB1</strain>
    </source>
</reference>
<evidence type="ECO:0000313" key="2">
    <source>
        <dbReference type="Proteomes" id="UP000249522"/>
    </source>
</evidence>
<protein>
    <submittedName>
        <fullName evidence="1">Uncharacterized protein</fullName>
    </submittedName>
</protein>
<dbReference type="OrthoDB" id="8891769at2"/>
<dbReference type="Proteomes" id="UP000249522">
    <property type="component" value="Unassembled WGS sequence"/>
</dbReference>
<dbReference type="EMBL" id="QKRB01000056">
    <property type="protein sequence ID" value="PZD93757.1"/>
    <property type="molecule type" value="Genomic_DNA"/>
</dbReference>
<gene>
    <name evidence="1" type="ORF">DNH61_21380</name>
</gene>
<accession>A0A2W1LQT3</accession>